<proteinExistence type="predicted"/>
<sequence length="67" mass="7267">MKKASAKSQPTAVGDTRLTRFELSKHISTLGRANVSRASLSRRAEFHTESITEESGHADPFGVLIAL</sequence>
<dbReference type="Proteomes" id="UP000298663">
    <property type="component" value="Unassembled WGS sequence"/>
</dbReference>
<name>A0A4U5PK33_STECR</name>
<protein>
    <submittedName>
        <fullName evidence="1">Uncharacterized protein</fullName>
    </submittedName>
</protein>
<evidence type="ECO:0000313" key="2">
    <source>
        <dbReference type="Proteomes" id="UP000298663"/>
    </source>
</evidence>
<evidence type="ECO:0000313" key="1">
    <source>
        <dbReference type="EMBL" id="TKR96564.1"/>
    </source>
</evidence>
<reference evidence="1 2" key="1">
    <citation type="journal article" date="2015" name="Genome Biol.">
        <title>Comparative genomics of Steinernema reveals deeply conserved gene regulatory networks.</title>
        <authorList>
            <person name="Dillman A.R."/>
            <person name="Macchietto M."/>
            <person name="Porter C.F."/>
            <person name="Rogers A."/>
            <person name="Williams B."/>
            <person name="Antoshechkin I."/>
            <person name="Lee M.M."/>
            <person name="Goodwin Z."/>
            <person name="Lu X."/>
            <person name="Lewis E.E."/>
            <person name="Goodrich-Blair H."/>
            <person name="Stock S.P."/>
            <person name="Adams B.J."/>
            <person name="Sternberg P.W."/>
            <person name="Mortazavi A."/>
        </authorList>
    </citation>
    <scope>NUCLEOTIDE SEQUENCE [LARGE SCALE GENOMIC DNA]</scope>
    <source>
        <strain evidence="1 2">ALL</strain>
    </source>
</reference>
<comment type="caution">
    <text evidence="1">The sequence shown here is derived from an EMBL/GenBank/DDBJ whole genome shotgun (WGS) entry which is preliminary data.</text>
</comment>
<reference evidence="1 2" key="2">
    <citation type="journal article" date="2019" name="G3 (Bethesda)">
        <title>Hybrid Assembly of the Genome of the Entomopathogenic Nematode Steinernema carpocapsae Identifies the X-Chromosome.</title>
        <authorList>
            <person name="Serra L."/>
            <person name="Macchietto M."/>
            <person name="Macias-Munoz A."/>
            <person name="McGill C.J."/>
            <person name="Rodriguez I.M."/>
            <person name="Rodriguez B."/>
            <person name="Murad R."/>
            <person name="Mortazavi A."/>
        </authorList>
    </citation>
    <scope>NUCLEOTIDE SEQUENCE [LARGE SCALE GENOMIC DNA]</scope>
    <source>
        <strain evidence="1 2">ALL</strain>
    </source>
</reference>
<dbReference type="EMBL" id="AZBU02000002">
    <property type="protein sequence ID" value="TKR96564.1"/>
    <property type="molecule type" value="Genomic_DNA"/>
</dbReference>
<keyword evidence="2" id="KW-1185">Reference proteome</keyword>
<gene>
    <name evidence="1" type="ORF">L596_010565</name>
</gene>
<accession>A0A4U5PK33</accession>
<dbReference type="AlphaFoldDB" id="A0A4U5PK33"/>
<organism evidence="1 2">
    <name type="scientific">Steinernema carpocapsae</name>
    <name type="common">Entomopathogenic nematode</name>
    <dbReference type="NCBI Taxonomy" id="34508"/>
    <lineage>
        <taxon>Eukaryota</taxon>
        <taxon>Metazoa</taxon>
        <taxon>Ecdysozoa</taxon>
        <taxon>Nematoda</taxon>
        <taxon>Chromadorea</taxon>
        <taxon>Rhabditida</taxon>
        <taxon>Tylenchina</taxon>
        <taxon>Panagrolaimomorpha</taxon>
        <taxon>Strongyloidoidea</taxon>
        <taxon>Steinernematidae</taxon>
        <taxon>Steinernema</taxon>
    </lineage>
</organism>